<organism evidence="2 3">
    <name type="scientific">Uncinula necator</name>
    <name type="common">Grape powdery mildew</name>
    <dbReference type="NCBI Taxonomy" id="52586"/>
    <lineage>
        <taxon>Eukaryota</taxon>
        <taxon>Fungi</taxon>
        <taxon>Dikarya</taxon>
        <taxon>Ascomycota</taxon>
        <taxon>Pezizomycotina</taxon>
        <taxon>Leotiomycetes</taxon>
        <taxon>Erysiphales</taxon>
        <taxon>Erysiphaceae</taxon>
        <taxon>Erysiphe</taxon>
    </lineage>
</organism>
<keyword evidence="3" id="KW-1185">Reference proteome</keyword>
<feature type="region of interest" description="Disordered" evidence="1">
    <location>
        <begin position="65"/>
        <end position="108"/>
    </location>
</feature>
<dbReference type="AlphaFoldDB" id="A0A0B1P7S1"/>
<dbReference type="EMBL" id="JNVN01001472">
    <property type="protein sequence ID" value="KHJ33385.1"/>
    <property type="molecule type" value="Genomic_DNA"/>
</dbReference>
<name>A0A0B1P7S1_UNCNE</name>
<sequence>MDIFKEKHELLEARQAAIEAAILDLENGAVKDVSAAARAYKLSEETVWEQVIDLGLHLRWSAQNNEKLQREREQKDAKKKKILPELMEETERLPLTATSKCGEHVENK</sequence>
<feature type="compositionally biased region" description="Basic and acidic residues" evidence="1">
    <location>
        <begin position="67"/>
        <end position="76"/>
    </location>
</feature>
<evidence type="ECO:0000256" key="1">
    <source>
        <dbReference type="SAM" id="MobiDB-lite"/>
    </source>
</evidence>
<protein>
    <submittedName>
        <fullName evidence="2">Uncharacterized protein</fullName>
    </submittedName>
</protein>
<dbReference type="OrthoDB" id="10339912at2759"/>
<gene>
    <name evidence="2" type="ORF">EV44_g3642</name>
</gene>
<dbReference type="Proteomes" id="UP000030854">
    <property type="component" value="Unassembled WGS sequence"/>
</dbReference>
<proteinExistence type="predicted"/>
<accession>A0A0B1P7S1</accession>
<reference evidence="2 3" key="1">
    <citation type="journal article" date="2014" name="BMC Genomics">
        <title>Adaptive genomic structural variation in the grape powdery mildew pathogen, Erysiphe necator.</title>
        <authorList>
            <person name="Jones L."/>
            <person name="Riaz S."/>
            <person name="Morales-Cruz A."/>
            <person name="Amrine K.C."/>
            <person name="McGuire B."/>
            <person name="Gubler W.D."/>
            <person name="Walker M.A."/>
            <person name="Cantu D."/>
        </authorList>
    </citation>
    <scope>NUCLEOTIDE SEQUENCE [LARGE SCALE GENOMIC DNA]</scope>
    <source>
        <strain evidence="3">c</strain>
    </source>
</reference>
<dbReference type="HOGENOM" id="CLU_2198945_0_0_1"/>
<evidence type="ECO:0000313" key="2">
    <source>
        <dbReference type="EMBL" id="KHJ33385.1"/>
    </source>
</evidence>
<comment type="caution">
    <text evidence="2">The sequence shown here is derived from an EMBL/GenBank/DDBJ whole genome shotgun (WGS) entry which is preliminary data.</text>
</comment>
<evidence type="ECO:0000313" key="3">
    <source>
        <dbReference type="Proteomes" id="UP000030854"/>
    </source>
</evidence>